<dbReference type="GO" id="GO:0004930">
    <property type="term" value="F:G protein-coupled receptor activity"/>
    <property type="evidence" value="ECO:0007669"/>
    <property type="project" value="UniProtKB-KW"/>
</dbReference>
<dbReference type="Pfam" id="PF00001">
    <property type="entry name" value="7tm_1"/>
    <property type="match status" value="1"/>
</dbReference>
<feature type="transmembrane region" description="Helical" evidence="8">
    <location>
        <begin position="79"/>
        <end position="100"/>
    </location>
</feature>
<dbReference type="InterPro" id="IPR000276">
    <property type="entry name" value="GPCR_Rhodpsn"/>
</dbReference>
<keyword evidence="5 8" id="KW-0472">Membrane</keyword>
<dbReference type="PROSITE" id="PS50262">
    <property type="entry name" value="G_PROTEIN_RECEP_F1_2"/>
    <property type="match status" value="1"/>
</dbReference>
<dbReference type="PANTHER" id="PTHR24243:SF224">
    <property type="entry name" value="G-PROTEIN COUPLED RECEPTOR 19-RELATED"/>
    <property type="match status" value="1"/>
</dbReference>
<dbReference type="PANTHER" id="PTHR24243">
    <property type="entry name" value="G-PROTEIN COUPLED RECEPTOR"/>
    <property type="match status" value="1"/>
</dbReference>
<feature type="transmembrane region" description="Helical" evidence="8">
    <location>
        <begin position="231"/>
        <end position="253"/>
    </location>
</feature>
<dbReference type="InterPro" id="IPR017452">
    <property type="entry name" value="GPCR_Rhodpsn_7TM"/>
</dbReference>
<dbReference type="GO" id="GO:0005886">
    <property type="term" value="C:plasma membrane"/>
    <property type="evidence" value="ECO:0007669"/>
    <property type="project" value="TreeGrafter"/>
</dbReference>
<dbReference type="SMART" id="SM01381">
    <property type="entry name" value="7TM_GPCR_Srsx"/>
    <property type="match status" value="1"/>
</dbReference>
<evidence type="ECO:0000256" key="6">
    <source>
        <dbReference type="ARBA" id="ARBA00023170"/>
    </source>
</evidence>
<evidence type="ECO:0000313" key="10">
    <source>
        <dbReference type="Proteomes" id="UP000035681"/>
    </source>
</evidence>
<feature type="transmembrane region" description="Helical" evidence="8">
    <location>
        <begin position="6"/>
        <end position="30"/>
    </location>
</feature>
<evidence type="ECO:0000256" key="8">
    <source>
        <dbReference type="SAM" id="Phobius"/>
    </source>
</evidence>
<proteinExistence type="predicted"/>
<keyword evidence="6" id="KW-0675">Receptor</keyword>
<dbReference type="PRINTS" id="PR00237">
    <property type="entry name" value="GPCRRHODOPSN"/>
</dbReference>
<dbReference type="Proteomes" id="UP000035681">
    <property type="component" value="Unplaced"/>
</dbReference>
<evidence type="ECO:0000313" key="11">
    <source>
        <dbReference type="WBParaSite" id="SSTP_0000939300.1"/>
    </source>
</evidence>
<evidence type="ECO:0000256" key="5">
    <source>
        <dbReference type="ARBA" id="ARBA00023136"/>
    </source>
</evidence>
<evidence type="ECO:0000256" key="2">
    <source>
        <dbReference type="ARBA" id="ARBA00022692"/>
    </source>
</evidence>
<protein>
    <submittedName>
        <fullName evidence="11 12">G_PROTEIN_RECEP_F1_2 domain-containing protein</fullName>
    </submittedName>
</protein>
<feature type="transmembrane region" description="Helical" evidence="8">
    <location>
        <begin position="186"/>
        <end position="207"/>
    </location>
</feature>
<dbReference type="WBParaSite" id="SSTP_0000939300.1">
    <property type="protein sequence ID" value="SSTP_0000939300.1"/>
    <property type="gene ID" value="SSTP_0000939300"/>
</dbReference>
<keyword evidence="2 8" id="KW-0812">Transmembrane</keyword>
<sequence length="356" mass="42052">MAFFNIIIFILYLLIFSIGIIGNCFVLLIIYFEKRTKKSTNILIMNLAIADLLFILIYIPESTTTLFGKNLLPESSCRYQMFLTYISIFASAYTLVLLAFDRLVAVVYPLRAIYLRTFKNTIISCCIIWIISFIVYFFTFFLSTNDDGDFSMSKNRTSLLCFDVNKISDILETNFNIQTLYFTFNITSYIIPLLAIIVMYTIILNFLHKIKSKKLKTTVNKQWRRRITKTIWLVIATFAICWFPQNLRIFYIAITYKNNSKHNEYLFKTHNMIITVIFQILAYSNYCINPVLYCLMLKRYRWYINNFWIFIRSFFINTNNAIVLQRKRSFTALKSPFNVSYPNSIGSNRSNNHTNV</sequence>
<evidence type="ECO:0000256" key="1">
    <source>
        <dbReference type="ARBA" id="ARBA00004141"/>
    </source>
</evidence>
<dbReference type="STRING" id="6248.A0A0K0EIT7"/>
<evidence type="ECO:0000259" key="9">
    <source>
        <dbReference type="PROSITE" id="PS50262"/>
    </source>
</evidence>
<dbReference type="SUPFAM" id="SSF81321">
    <property type="entry name" value="Family A G protein-coupled receptor-like"/>
    <property type="match status" value="1"/>
</dbReference>
<evidence type="ECO:0000313" key="12">
    <source>
        <dbReference type="WBParaSite" id="TCONS_00007923.p1"/>
    </source>
</evidence>
<keyword evidence="3 8" id="KW-1133">Transmembrane helix</keyword>
<reference evidence="11" key="1">
    <citation type="submission" date="2015-08" db="UniProtKB">
        <authorList>
            <consortium name="WormBaseParasite"/>
        </authorList>
    </citation>
    <scope>IDENTIFICATION</scope>
</reference>
<keyword evidence="7" id="KW-0807">Transducer</keyword>
<keyword evidence="10" id="KW-1185">Reference proteome</keyword>
<comment type="subcellular location">
    <subcellularLocation>
        <location evidence="1">Membrane</location>
        <topology evidence="1">Multi-pass membrane protein</topology>
    </subcellularLocation>
</comment>
<evidence type="ECO:0000256" key="4">
    <source>
        <dbReference type="ARBA" id="ARBA00023040"/>
    </source>
</evidence>
<accession>A0A0K0EIT7</accession>
<dbReference type="AlphaFoldDB" id="A0A0K0EIT7"/>
<feature type="transmembrane region" description="Helical" evidence="8">
    <location>
        <begin position="42"/>
        <end position="59"/>
    </location>
</feature>
<feature type="transmembrane region" description="Helical" evidence="8">
    <location>
        <begin position="121"/>
        <end position="142"/>
    </location>
</feature>
<feature type="domain" description="G-protein coupled receptors family 1 profile" evidence="9">
    <location>
        <begin position="22"/>
        <end position="293"/>
    </location>
</feature>
<organism evidence="11">
    <name type="scientific">Strongyloides stercoralis</name>
    <name type="common">Threadworm</name>
    <dbReference type="NCBI Taxonomy" id="6248"/>
    <lineage>
        <taxon>Eukaryota</taxon>
        <taxon>Metazoa</taxon>
        <taxon>Ecdysozoa</taxon>
        <taxon>Nematoda</taxon>
        <taxon>Chromadorea</taxon>
        <taxon>Rhabditida</taxon>
        <taxon>Tylenchina</taxon>
        <taxon>Panagrolaimomorpha</taxon>
        <taxon>Strongyloidoidea</taxon>
        <taxon>Strongyloididae</taxon>
        <taxon>Strongyloides</taxon>
    </lineage>
</organism>
<dbReference type="Gene3D" id="1.20.1070.10">
    <property type="entry name" value="Rhodopsin 7-helix transmembrane proteins"/>
    <property type="match status" value="1"/>
</dbReference>
<keyword evidence="4" id="KW-0297">G-protein coupled receptor</keyword>
<evidence type="ECO:0000256" key="7">
    <source>
        <dbReference type="ARBA" id="ARBA00023224"/>
    </source>
</evidence>
<name>A0A0K0EIT7_STRER</name>
<evidence type="ECO:0000256" key="3">
    <source>
        <dbReference type="ARBA" id="ARBA00022989"/>
    </source>
</evidence>
<dbReference type="WBParaSite" id="TCONS_00007923.p1">
    <property type="protein sequence ID" value="TCONS_00007923.p1"/>
    <property type="gene ID" value="XLOC_005936"/>
</dbReference>
<feature type="transmembrane region" description="Helical" evidence="8">
    <location>
        <begin position="273"/>
        <end position="295"/>
    </location>
</feature>